<name>A0A382VVQ1_9ZZZZ</name>
<dbReference type="EMBL" id="UINC01154959">
    <property type="protein sequence ID" value="SVD50524.1"/>
    <property type="molecule type" value="Genomic_DNA"/>
</dbReference>
<sequence>RQDLNLRPPAPQAGIIANLDDDPYFKRMS</sequence>
<protein>
    <submittedName>
        <fullName evidence="1">Uncharacterized protein</fullName>
    </submittedName>
</protein>
<evidence type="ECO:0000313" key="1">
    <source>
        <dbReference type="EMBL" id="SVD50524.1"/>
    </source>
</evidence>
<organism evidence="1">
    <name type="scientific">marine metagenome</name>
    <dbReference type="NCBI Taxonomy" id="408172"/>
    <lineage>
        <taxon>unclassified sequences</taxon>
        <taxon>metagenomes</taxon>
        <taxon>ecological metagenomes</taxon>
    </lineage>
</organism>
<dbReference type="AlphaFoldDB" id="A0A382VVQ1"/>
<accession>A0A382VVQ1</accession>
<gene>
    <name evidence="1" type="ORF">METZ01_LOCUS403378</name>
</gene>
<reference evidence="1" key="1">
    <citation type="submission" date="2018-05" db="EMBL/GenBank/DDBJ databases">
        <authorList>
            <person name="Lanie J.A."/>
            <person name="Ng W.-L."/>
            <person name="Kazmierczak K.M."/>
            <person name="Andrzejewski T.M."/>
            <person name="Davidsen T.M."/>
            <person name="Wayne K.J."/>
            <person name="Tettelin H."/>
            <person name="Glass J.I."/>
            <person name="Rusch D."/>
            <person name="Podicherti R."/>
            <person name="Tsui H.-C.T."/>
            <person name="Winkler M.E."/>
        </authorList>
    </citation>
    <scope>NUCLEOTIDE SEQUENCE</scope>
</reference>
<feature type="non-terminal residue" evidence="1">
    <location>
        <position position="1"/>
    </location>
</feature>
<proteinExistence type="predicted"/>